<keyword evidence="2" id="KW-1185">Reference proteome</keyword>
<proteinExistence type="predicted"/>
<dbReference type="AlphaFoldDB" id="A0A5B7FH60"/>
<protein>
    <submittedName>
        <fullName evidence="1">Uncharacterized protein</fullName>
    </submittedName>
</protein>
<dbReference type="EMBL" id="VSRR010007439">
    <property type="protein sequence ID" value="MPC46890.1"/>
    <property type="molecule type" value="Genomic_DNA"/>
</dbReference>
<evidence type="ECO:0000313" key="2">
    <source>
        <dbReference type="Proteomes" id="UP000324222"/>
    </source>
</evidence>
<accession>A0A5B7FH60</accession>
<evidence type="ECO:0000313" key="1">
    <source>
        <dbReference type="EMBL" id="MPC46890.1"/>
    </source>
</evidence>
<name>A0A5B7FH60_PORTR</name>
<comment type="caution">
    <text evidence="1">The sequence shown here is derived from an EMBL/GenBank/DDBJ whole genome shotgun (WGS) entry which is preliminary data.</text>
</comment>
<organism evidence="1 2">
    <name type="scientific">Portunus trituberculatus</name>
    <name type="common">Swimming crab</name>
    <name type="synonym">Neptunus trituberculatus</name>
    <dbReference type="NCBI Taxonomy" id="210409"/>
    <lineage>
        <taxon>Eukaryota</taxon>
        <taxon>Metazoa</taxon>
        <taxon>Ecdysozoa</taxon>
        <taxon>Arthropoda</taxon>
        <taxon>Crustacea</taxon>
        <taxon>Multicrustacea</taxon>
        <taxon>Malacostraca</taxon>
        <taxon>Eumalacostraca</taxon>
        <taxon>Eucarida</taxon>
        <taxon>Decapoda</taxon>
        <taxon>Pleocyemata</taxon>
        <taxon>Brachyura</taxon>
        <taxon>Eubrachyura</taxon>
        <taxon>Portunoidea</taxon>
        <taxon>Portunidae</taxon>
        <taxon>Portuninae</taxon>
        <taxon>Portunus</taxon>
    </lineage>
</organism>
<gene>
    <name evidence="1" type="ORF">E2C01_040620</name>
</gene>
<reference evidence="1 2" key="1">
    <citation type="submission" date="2019-05" db="EMBL/GenBank/DDBJ databases">
        <title>Another draft genome of Portunus trituberculatus and its Hox gene families provides insights of decapod evolution.</title>
        <authorList>
            <person name="Jeong J.-H."/>
            <person name="Song I."/>
            <person name="Kim S."/>
            <person name="Choi T."/>
            <person name="Kim D."/>
            <person name="Ryu S."/>
            <person name="Kim W."/>
        </authorList>
    </citation>
    <scope>NUCLEOTIDE SEQUENCE [LARGE SCALE GENOMIC DNA]</scope>
    <source>
        <tissue evidence="1">Muscle</tissue>
    </source>
</reference>
<sequence length="90" mass="10090">MKYELLRALSAVETVNPFMVAMVVIRNTPEDGNSILVGNIDWLRSMTVTTYAGNITVKSNTMVRDEVVTVTRFPGVWIVLWSQSYPKIGP</sequence>
<dbReference type="Proteomes" id="UP000324222">
    <property type="component" value="Unassembled WGS sequence"/>
</dbReference>